<feature type="chain" id="PRO_5030036959" evidence="1">
    <location>
        <begin position="31"/>
        <end position="424"/>
    </location>
</feature>
<protein>
    <submittedName>
        <fullName evidence="2">Uncharacterized protein</fullName>
    </submittedName>
</protein>
<dbReference type="EMBL" id="CP015118">
    <property type="protein sequence ID" value="ARN22083.1"/>
    <property type="molecule type" value="Genomic_DNA"/>
</dbReference>
<keyword evidence="1" id="KW-0732">Signal</keyword>
<keyword evidence="3" id="KW-1185">Reference proteome</keyword>
<proteinExistence type="predicted"/>
<name>A0A1W6LCY5_9BURK</name>
<gene>
    <name evidence="2" type="ORF">A4W93_20480</name>
</gene>
<sequence length="424" mass="44392">MTVIRRSRHAGLAAALLPLAFALVSLPAAAARQLWLAAPGTPAVDLHGSGWHAIVLDGTHLVVAPVTGTRPADGRTASAKTEADLPRLAAADFQPEGPALDLPPGALFAAQATDDDATTRGVLPYPPGRHPSLLDAPARLRPGWSATVRLGGGPVTVSARGPLRPDGVPLDGGLALYTSAAGKDATVLLPPAHGTGYALQELLWLGDANGDGLADVIVRRVAPSGQVDHAVVFGGLVASASIDPDHPATAFSSGADEAENPETAAIGVWRHAGDTRPLPPPRFGTAAFTVSSETWFAATAGPPALPARFVDRQLDLASERLRFTLDYQPLAGYDAALGSSAPEGAHHLGPVLVRVHFRQRTQVLMQAADPDGAPLRVQVDQLGGQPAIAIDYQPHYNNQYRITWLWNPATGRFERSFIRHSQGC</sequence>
<evidence type="ECO:0000313" key="3">
    <source>
        <dbReference type="Proteomes" id="UP000193427"/>
    </source>
</evidence>
<dbReference type="AlphaFoldDB" id="A0A1W6LCY5"/>
<evidence type="ECO:0000256" key="1">
    <source>
        <dbReference type="SAM" id="SignalP"/>
    </source>
</evidence>
<accession>A0A1W6LCY5</accession>
<feature type="signal peptide" evidence="1">
    <location>
        <begin position="1"/>
        <end position="30"/>
    </location>
</feature>
<dbReference type="STRING" id="946333.A4W93_20480"/>
<evidence type="ECO:0000313" key="2">
    <source>
        <dbReference type="EMBL" id="ARN22083.1"/>
    </source>
</evidence>
<reference evidence="2 3" key="1">
    <citation type="submission" date="2016-04" db="EMBL/GenBank/DDBJ databases">
        <title>Complete genome sequence of natural rubber-degrading, novel Gram-negative bacterium, Rhizobacter gummiphilus strain NS21.</title>
        <authorList>
            <person name="Tabata M."/>
            <person name="Kasai D."/>
            <person name="Fukuda M."/>
        </authorList>
    </citation>
    <scope>NUCLEOTIDE SEQUENCE [LARGE SCALE GENOMIC DNA]</scope>
    <source>
        <strain evidence="2 3">NS21</strain>
    </source>
</reference>
<dbReference type="Proteomes" id="UP000193427">
    <property type="component" value="Chromosome"/>
</dbReference>
<dbReference type="KEGG" id="rgu:A4W93_20480"/>
<organism evidence="2 3">
    <name type="scientific">Piscinibacter gummiphilus</name>
    <dbReference type="NCBI Taxonomy" id="946333"/>
    <lineage>
        <taxon>Bacteria</taxon>
        <taxon>Pseudomonadati</taxon>
        <taxon>Pseudomonadota</taxon>
        <taxon>Betaproteobacteria</taxon>
        <taxon>Burkholderiales</taxon>
        <taxon>Sphaerotilaceae</taxon>
        <taxon>Piscinibacter</taxon>
    </lineage>
</organism>